<feature type="transmembrane region" description="Helical" evidence="1">
    <location>
        <begin position="6"/>
        <end position="24"/>
    </location>
</feature>
<evidence type="ECO:0000313" key="3">
    <source>
        <dbReference type="Proteomes" id="UP000678499"/>
    </source>
</evidence>
<evidence type="ECO:0000313" key="2">
    <source>
        <dbReference type="EMBL" id="CAD7279084.1"/>
    </source>
</evidence>
<dbReference type="Proteomes" id="UP000678499">
    <property type="component" value="Unassembled WGS sequence"/>
</dbReference>
<feature type="transmembrane region" description="Helical" evidence="1">
    <location>
        <begin position="190"/>
        <end position="212"/>
    </location>
</feature>
<evidence type="ECO:0008006" key="4">
    <source>
        <dbReference type="Google" id="ProtNLM"/>
    </source>
</evidence>
<dbReference type="AlphaFoldDB" id="A0A7R9GFK1"/>
<organism evidence="2">
    <name type="scientific">Notodromas monacha</name>
    <dbReference type="NCBI Taxonomy" id="399045"/>
    <lineage>
        <taxon>Eukaryota</taxon>
        <taxon>Metazoa</taxon>
        <taxon>Ecdysozoa</taxon>
        <taxon>Arthropoda</taxon>
        <taxon>Crustacea</taxon>
        <taxon>Oligostraca</taxon>
        <taxon>Ostracoda</taxon>
        <taxon>Podocopa</taxon>
        <taxon>Podocopida</taxon>
        <taxon>Cypridocopina</taxon>
        <taxon>Cypridoidea</taxon>
        <taxon>Cyprididae</taxon>
        <taxon>Notodromas</taxon>
    </lineage>
</organism>
<dbReference type="EMBL" id="CAJPEX010001470">
    <property type="protein sequence ID" value="CAG0919236.1"/>
    <property type="molecule type" value="Genomic_DNA"/>
</dbReference>
<name>A0A7R9GFK1_9CRUS</name>
<keyword evidence="3" id="KW-1185">Reference proteome</keyword>
<keyword evidence="1" id="KW-1133">Transmembrane helix</keyword>
<evidence type="ECO:0000256" key="1">
    <source>
        <dbReference type="SAM" id="Phobius"/>
    </source>
</evidence>
<sequence>MKLDGIVILRYIVIVGLACVLDGVEGTPKKGGKSGGKSKVSTIKKGVAVAAGAAGAAYVGHKIKKKMKHKGKFGDDDGLRCWLCGVPGSRMCPQGDGIVYRRNMTDDDNDAERRRLPGDDDDDDDDEDTYDSYFGAVNYCPEHADSCLTLYTDHSREKVLMRNCFDEGFFGCYDSVQGLSGFACFCRRDLCNGVASLAPLSLMMAVVFVLHWA</sequence>
<dbReference type="EMBL" id="OA883507">
    <property type="protein sequence ID" value="CAD7279084.1"/>
    <property type="molecule type" value="Genomic_DNA"/>
</dbReference>
<gene>
    <name evidence="2" type="ORF">NMOB1V02_LOCUS6767</name>
</gene>
<keyword evidence="1" id="KW-0812">Transmembrane</keyword>
<protein>
    <recommendedName>
        <fullName evidence="4">Protein sleepless</fullName>
    </recommendedName>
</protein>
<keyword evidence="1" id="KW-0472">Membrane</keyword>
<accession>A0A7R9GFK1</accession>
<proteinExistence type="predicted"/>
<reference evidence="2" key="1">
    <citation type="submission" date="2020-11" db="EMBL/GenBank/DDBJ databases">
        <authorList>
            <person name="Tran Van P."/>
        </authorList>
    </citation>
    <scope>NUCLEOTIDE SEQUENCE</scope>
</reference>